<feature type="domain" description="Non-haem dioxygenase N-terminal" evidence="4">
    <location>
        <begin position="126"/>
        <end position="201"/>
    </location>
</feature>
<dbReference type="AlphaFoldDB" id="A0AA88RX15"/>
<dbReference type="SUPFAM" id="SSF51197">
    <property type="entry name" value="Clavaminate synthase-like"/>
    <property type="match status" value="1"/>
</dbReference>
<evidence type="ECO:0000256" key="3">
    <source>
        <dbReference type="SAM" id="MobiDB-lite"/>
    </source>
</evidence>
<feature type="compositionally biased region" description="Basic and acidic residues" evidence="3">
    <location>
        <begin position="41"/>
        <end position="52"/>
    </location>
</feature>
<evidence type="ECO:0000256" key="1">
    <source>
        <dbReference type="ARBA" id="ARBA00022723"/>
    </source>
</evidence>
<proteinExistence type="predicted"/>
<dbReference type="EMBL" id="JAVXUO010000580">
    <property type="protein sequence ID" value="KAK2991070.1"/>
    <property type="molecule type" value="Genomic_DNA"/>
</dbReference>
<feature type="region of interest" description="Disordered" evidence="3">
    <location>
        <begin position="1"/>
        <end position="52"/>
    </location>
</feature>
<gene>
    <name evidence="5" type="ORF">RJ640_010072</name>
</gene>
<keyword evidence="6" id="KW-1185">Reference proteome</keyword>
<keyword evidence="1" id="KW-0479">Metal-binding</keyword>
<dbReference type="InterPro" id="IPR027443">
    <property type="entry name" value="IPNS-like_sf"/>
</dbReference>
<comment type="caution">
    <text evidence="5">The sequence shown here is derived from an EMBL/GenBank/DDBJ whole genome shotgun (WGS) entry which is preliminary data.</text>
</comment>
<protein>
    <recommendedName>
        <fullName evidence="4">Non-haem dioxygenase N-terminal domain-containing protein</fullName>
    </recommendedName>
</protein>
<evidence type="ECO:0000256" key="2">
    <source>
        <dbReference type="ARBA" id="ARBA00023004"/>
    </source>
</evidence>
<evidence type="ECO:0000313" key="5">
    <source>
        <dbReference type="EMBL" id="KAK2991070.1"/>
    </source>
</evidence>
<dbReference type="GO" id="GO:0046872">
    <property type="term" value="F:metal ion binding"/>
    <property type="evidence" value="ECO:0007669"/>
    <property type="project" value="UniProtKB-KW"/>
</dbReference>
<accession>A0AA88RX15</accession>
<organism evidence="5 6">
    <name type="scientific">Escallonia rubra</name>
    <dbReference type="NCBI Taxonomy" id="112253"/>
    <lineage>
        <taxon>Eukaryota</taxon>
        <taxon>Viridiplantae</taxon>
        <taxon>Streptophyta</taxon>
        <taxon>Embryophyta</taxon>
        <taxon>Tracheophyta</taxon>
        <taxon>Spermatophyta</taxon>
        <taxon>Magnoliopsida</taxon>
        <taxon>eudicotyledons</taxon>
        <taxon>Gunneridae</taxon>
        <taxon>Pentapetalae</taxon>
        <taxon>asterids</taxon>
        <taxon>campanulids</taxon>
        <taxon>Escalloniales</taxon>
        <taxon>Escalloniaceae</taxon>
        <taxon>Escallonia</taxon>
    </lineage>
</organism>
<dbReference type="InterPro" id="IPR026992">
    <property type="entry name" value="DIOX_N"/>
</dbReference>
<dbReference type="Pfam" id="PF14226">
    <property type="entry name" value="DIOX_N"/>
    <property type="match status" value="1"/>
</dbReference>
<dbReference type="Proteomes" id="UP001187471">
    <property type="component" value="Unassembled WGS sequence"/>
</dbReference>
<keyword evidence="2" id="KW-0408">Iron</keyword>
<dbReference type="PANTHER" id="PTHR47991">
    <property type="entry name" value="OXOGLUTARATE/IRON-DEPENDENT DIOXYGENASE"/>
    <property type="match status" value="1"/>
</dbReference>
<reference evidence="5" key="1">
    <citation type="submission" date="2022-12" db="EMBL/GenBank/DDBJ databases">
        <title>Draft genome assemblies for two species of Escallonia (Escalloniales).</title>
        <authorList>
            <person name="Chanderbali A."/>
            <person name="Dervinis C."/>
            <person name="Anghel I."/>
            <person name="Soltis D."/>
            <person name="Soltis P."/>
            <person name="Zapata F."/>
        </authorList>
    </citation>
    <scope>NUCLEOTIDE SEQUENCE</scope>
    <source>
        <strain evidence="5">UCBG92.1500</strain>
        <tissue evidence="5">Leaf</tissue>
    </source>
</reference>
<dbReference type="Gene3D" id="2.60.120.330">
    <property type="entry name" value="B-lactam Antibiotic, Isopenicillin N Synthase, Chain"/>
    <property type="match status" value="1"/>
</dbReference>
<name>A0AA88RX15_9ASTE</name>
<dbReference type="InterPro" id="IPR050295">
    <property type="entry name" value="Plant_2OG-oxidoreductases"/>
</dbReference>
<evidence type="ECO:0000259" key="4">
    <source>
        <dbReference type="Pfam" id="PF14226"/>
    </source>
</evidence>
<feature type="compositionally biased region" description="Acidic residues" evidence="3">
    <location>
        <begin position="25"/>
        <end position="39"/>
    </location>
</feature>
<evidence type="ECO:0000313" key="6">
    <source>
        <dbReference type="Proteomes" id="UP001187471"/>
    </source>
</evidence>
<sequence>METKGQPIGEVQGQPLGGGQRQGEAEAEADPQGEAEAEADPMGKAEAEADPKGKAKANFLGQVPWCADGRHAKTLDFQIANISSHMAESTNPVKANLLSRHVQPLVVSSEDMPERYICKDGGHGGINHGVESSFLDNVHEGSKQFFALPMEERQKYSRETDDAEGYGNDMVLSKHQTLDGSDRLYLFVNPEDKRKLKYWPESQNLCVSVNLCEYFTLLMK</sequence>